<evidence type="ECO:0000313" key="1">
    <source>
        <dbReference type="EMBL" id="RDT51527.1"/>
    </source>
</evidence>
<protein>
    <submittedName>
        <fullName evidence="1">Uncharacterized protein</fullName>
    </submittedName>
</protein>
<dbReference type="Proteomes" id="UP000255291">
    <property type="component" value="Unassembled WGS sequence"/>
</dbReference>
<reference evidence="1 2" key="1">
    <citation type="submission" date="2018-07" db="EMBL/GenBank/DDBJ databases">
        <title>The use of a cohorting ward and systematic surveillance cultures for the control of a Klebsiella pneumoniae carbapenemase (KPC)-producing Enterobacteriaceae outbreak.</title>
        <authorList>
            <person name="Doi Y."/>
        </authorList>
    </citation>
    <scope>NUCLEOTIDE SEQUENCE [LARGE SCALE GENOMIC DNA]</scope>
    <source>
        <strain evidence="1 2">1-RC-17-04017</strain>
    </source>
</reference>
<dbReference type="RefSeq" id="WP_205744089.1">
    <property type="nucleotide sequence ID" value="NZ_QRBW01000391.1"/>
</dbReference>
<dbReference type="EMBL" id="QRBW01000391">
    <property type="protein sequence ID" value="RDT51527.1"/>
    <property type="molecule type" value="Genomic_DNA"/>
</dbReference>
<name>A0ABD7GNT5_9ENTR</name>
<organism evidence="1 2">
    <name type="scientific">Enterobacter roggenkampii</name>
    <dbReference type="NCBI Taxonomy" id="1812935"/>
    <lineage>
        <taxon>Bacteria</taxon>
        <taxon>Pseudomonadati</taxon>
        <taxon>Pseudomonadota</taxon>
        <taxon>Gammaproteobacteria</taxon>
        <taxon>Enterobacterales</taxon>
        <taxon>Enterobacteriaceae</taxon>
        <taxon>Enterobacter</taxon>
        <taxon>Enterobacter cloacae complex</taxon>
    </lineage>
</organism>
<dbReference type="AlphaFoldDB" id="A0ABD7GNT5"/>
<comment type="caution">
    <text evidence="1">The sequence shown here is derived from an EMBL/GenBank/DDBJ whole genome shotgun (WGS) entry which is preliminary data.</text>
</comment>
<proteinExistence type="predicted"/>
<gene>
    <name evidence="1" type="ORF">DXF87_26305</name>
</gene>
<evidence type="ECO:0000313" key="2">
    <source>
        <dbReference type="Proteomes" id="UP000255291"/>
    </source>
</evidence>
<accession>A0ABD7GNT5</accession>
<feature type="non-terminal residue" evidence="1">
    <location>
        <position position="1"/>
    </location>
</feature>
<sequence>GLPCNYGFIAPFKKIHPRQNVTGMELATNMPFINKPPVTTKSSPFTGKLKVGTTREDNATLWYYNKPRPADKKVLK</sequence>